<accession>A0ABT3WZP0</accession>
<dbReference type="PANTHER" id="PTHR43392:SF2">
    <property type="entry name" value="AAA-TYPE ATPASE FAMILY PROTEIN _ ANKYRIN REPEAT FAMILY PROTEIN"/>
    <property type="match status" value="1"/>
</dbReference>
<dbReference type="SUPFAM" id="SSF52540">
    <property type="entry name" value="P-loop containing nucleoside triphosphate hydrolases"/>
    <property type="match status" value="1"/>
</dbReference>
<name>A0ABT3WZP0_9BACL</name>
<comment type="similarity">
    <text evidence="1">Belongs to the CbxX/CfxQ family.</text>
</comment>
<feature type="domain" description="AAA+ ATPase" evidence="4">
    <location>
        <begin position="101"/>
        <end position="239"/>
    </location>
</feature>
<keyword evidence="2" id="KW-0547">Nucleotide-binding</keyword>
<dbReference type="InterPro" id="IPR003959">
    <property type="entry name" value="ATPase_AAA_core"/>
</dbReference>
<sequence>MRSGQRPPQRGGGSSVDVIDQFRNGEVALNEALRKLHGSHTPILRDAHRSTPTDKQRFQSIMNELDQLIGLRQVKTLVKEIYAFIQIQQKRQQAKLATEPIVLHMIFKGNPGTGKTTVARILAKLLREMGVLSKGHLVEVERADLVGEYIGHTAQKTRDHVKKALGGIMFIDEAYSLARGGEKDFGKEAIDTMVKAMEDHKNDFVLILAGYDTEMEQFLRTNPGLPSRFPIVLNFEDYTEQELMQIADTMLRKREYKLSPESSSKLRTYLRNSTQQQGKRNFSNARMVRNVIERAVRLQAVRLLEARNPTRDELMKIEPDDLVFEEGPRDEELSFGGPYQRR</sequence>
<dbReference type="InterPro" id="IPR027417">
    <property type="entry name" value="P-loop_NTPase"/>
</dbReference>
<evidence type="ECO:0000256" key="2">
    <source>
        <dbReference type="ARBA" id="ARBA00022741"/>
    </source>
</evidence>
<dbReference type="Gene3D" id="1.10.8.60">
    <property type="match status" value="1"/>
</dbReference>
<dbReference type="PANTHER" id="PTHR43392">
    <property type="entry name" value="AAA-TYPE ATPASE FAMILY PROTEIN / ANKYRIN REPEAT FAMILY PROTEIN"/>
    <property type="match status" value="1"/>
</dbReference>
<dbReference type="InterPro" id="IPR014232">
    <property type="entry name" value="Spore_V_K"/>
</dbReference>
<protein>
    <submittedName>
        <fullName evidence="5">Stage V sporulation protein K</fullName>
    </submittedName>
</protein>
<dbReference type="EMBL" id="JAPMLT010000001">
    <property type="protein sequence ID" value="MCX7568791.1"/>
    <property type="molecule type" value="Genomic_DNA"/>
</dbReference>
<keyword evidence="3" id="KW-0067">ATP-binding</keyword>
<reference evidence="5 6" key="1">
    <citation type="submission" date="2022-11" db="EMBL/GenBank/DDBJ databases">
        <title>Study of microbial diversity in lake waters.</title>
        <authorList>
            <person name="Zhang J."/>
        </authorList>
    </citation>
    <scope>NUCLEOTIDE SEQUENCE [LARGE SCALE GENOMIC DNA]</scope>
    <source>
        <strain evidence="5 6">DT12</strain>
    </source>
</reference>
<dbReference type="NCBIfam" id="TIGR02881">
    <property type="entry name" value="spore_V_K"/>
    <property type="match status" value="1"/>
</dbReference>
<organism evidence="5 6">
    <name type="scientific">Tumebacillus lacus</name>
    <dbReference type="NCBI Taxonomy" id="2995335"/>
    <lineage>
        <taxon>Bacteria</taxon>
        <taxon>Bacillati</taxon>
        <taxon>Bacillota</taxon>
        <taxon>Bacilli</taxon>
        <taxon>Bacillales</taxon>
        <taxon>Alicyclobacillaceae</taxon>
        <taxon>Tumebacillus</taxon>
    </lineage>
</organism>
<comment type="caution">
    <text evidence="5">The sequence shown here is derived from an EMBL/GenBank/DDBJ whole genome shotgun (WGS) entry which is preliminary data.</text>
</comment>
<dbReference type="InterPro" id="IPR000641">
    <property type="entry name" value="CbxX/CfxQ"/>
</dbReference>
<dbReference type="CDD" id="cd00009">
    <property type="entry name" value="AAA"/>
    <property type="match status" value="1"/>
</dbReference>
<evidence type="ECO:0000256" key="1">
    <source>
        <dbReference type="ARBA" id="ARBA00010378"/>
    </source>
</evidence>
<evidence type="ECO:0000256" key="3">
    <source>
        <dbReference type="ARBA" id="ARBA00022840"/>
    </source>
</evidence>
<proteinExistence type="inferred from homology"/>
<dbReference type="Pfam" id="PF00004">
    <property type="entry name" value="AAA"/>
    <property type="match status" value="1"/>
</dbReference>
<dbReference type="Pfam" id="PF17866">
    <property type="entry name" value="AAA_lid_6"/>
    <property type="match status" value="1"/>
</dbReference>
<dbReference type="RefSeq" id="WP_267150029.1">
    <property type="nucleotide sequence ID" value="NZ_JAPMLT010000001.1"/>
</dbReference>
<keyword evidence="6" id="KW-1185">Reference proteome</keyword>
<gene>
    <name evidence="5" type="primary">spoVK</name>
    <name evidence="5" type="ORF">OS242_02240</name>
</gene>
<dbReference type="Gene3D" id="3.40.50.300">
    <property type="entry name" value="P-loop containing nucleotide triphosphate hydrolases"/>
    <property type="match status" value="1"/>
</dbReference>
<evidence type="ECO:0000313" key="5">
    <source>
        <dbReference type="EMBL" id="MCX7568791.1"/>
    </source>
</evidence>
<dbReference type="PRINTS" id="PR00819">
    <property type="entry name" value="CBXCFQXSUPER"/>
</dbReference>
<dbReference type="InterPro" id="IPR003593">
    <property type="entry name" value="AAA+_ATPase"/>
</dbReference>
<evidence type="ECO:0000259" key="4">
    <source>
        <dbReference type="SMART" id="SM00382"/>
    </source>
</evidence>
<dbReference type="Proteomes" id="UP001208017">
    <property type="component" value="Unassembled WGS sequence"/>
</dbReference>
<dbReference type="SMART" id="SM00382">
    <property type="entry name" value="AAA"/>
    <property type="match status" value="1"/>
</dbReference>
<dbReference type="InterPro" id="IPR041627">
    <property type="entry name" value="AAA_lid_6"/>
</dbReference>
<evidence type="ECO:0000313" key="6">
    <source>
        <dbReference type="Proteomes" id="UP001208017"/>
    </source>
</evidence>
<dbReference type="InterPro" id="IPR050773">
    <property type="entry name" value="CbxX/CfxQ_RuBisCO_ESX"/>
</dbReference>